<sequence>MKRVIKTEGGHSCCSAEKQQALGDAMSGPLFFEDGSQKACEALMPGSNESESADLNPVV</sequence>
<comment type="caution">
    <text evidence="1">The sequence shown here is derived from an EMBL/GenBank/DDBJ whole genome shotgun (WGS) entry which is preliminary data.</text>
</comment>
<accession>A0AAP0SD36</accession>
<gene>
    <name evidence="1" type="ORF">L1049_020691</name>
</gene>
<keyword evidence="2" id="KW-1185">Reference proteome</keyword>
<dbReference type="Proteomes" id="UP001415857">
    <property type="component" value="Unassembled WGS sequence"/>
</dbReference>
<dbReference type="AlphaFoldDB" id="A0AAP0SD36"/>
<proteinExistence type="predicted"/>
<reference evidence="1 2" key="1">
    <citation type="journal article" date="2024" name="Plant J.">
        <title>Genome sequences and population genomics reveal climatic adaptation and genomic divergence between two closely related sweetgum species.</title>
        <authorList>
            <person name="Xu W.Q."/>
            <person name="Ren C.Q."/>
            <person name="Zhang X.Y."/>
            <person name="Comes H.P."/>
            <person name="Liu X.H."/>
            <person name="Li Y.G."/>
            <person name="Kettle C.J."/>
            <person name="Jalonen R."/>
            <person name="Gaisberger H."/>
            <person name="Ma Y.Z."/>
            <person name="Qiu Y.X."/>
        </authorList>
    </citation>
    <scope>NUCLEOTIDE SEQUENCE [LARGE SCALE GENOMIC DNA]</scope>
    <source>
        <strain evidence="1">Hangzhou</strain>
    </source>
</reference>
<evidence type="ECO:0000313" key="2">
    <source>
        <dbReference type="Proteomes" id="UP001415857"/>
    </source>
</evidence>
<name>A0AAP0SD36_LIQFO</name>
<organism evidence="1 2">
    <name type="scientific">Liquidambar formosana</name>
    <name type="common">Formosan gum</name>
    <dbReference type="NCBI Taxonomy" id="63359"/>
    <lineage>
        <taxon>Eukaryota</taxon>
        <taxon>Viridiplantae</taxon>
        <taxon>Streptophyta</taxon>
        <taxon>Embryophyta</taxon>
        <taxon>Tracheophyta</taxon>
        <taxon>Spermatophyta</taxon>
        <taxon>Magnoliopsida</taxon>
        <taxon>eudicotyledons</taxon>
        <taxon>Gunneridae</taxon>
        <taxon>Pentapetalae</taxon>
        <taxon>Saxifragales</taxon>
        <taxon>Altingiaceae</taxon>
        <taxon>Liquidambar</taxon>
    </lineage>
</organism>
<dbReference type="EMBL" id="JBBPBK010000001">
    <property type="protein sequence ID" value="KAK9292712.1"/>
    <property type="molecule type" value="Genomic_DNA"/>
</dbReference>
<protein>
    <submittedName>
        <fullName evidence="1">Uncharacterized protein</fullName>
    </submittedName>
</protein>
<evidence type="ECO:0000313" key="1">
    <source>
        <dbReference type="EMBL" id="KAK9292712.1"/>
    </source>
</evidence>